<comment type="caution">
    <text evidence="2">The sequence shown here is derived from an EMBL/GenBank/DDBJ whole genome shotgun (WGS) entry which is preliminary data.</text>
</comment>
<organism evidence="2 3">
    <name type="scientific">Stephania cephalantha</name>
    <dbReference type="NCBI Taxonomy" id="152367"/>
    <lineage>
        <taxon>Eukaryota</taxon>
        <taxon>Viridiplantae</taxon>
        <taxon>Streptophyta</taxon>
        <taxon>Embryophyta</taxon>
        <taxon>Tracheophyta</taxon>
        <taxon>Spermatophyta</taxon>
        <taxon>Magnoliopsida</taxon>
        <taxon>Ranunculales</taxon>
        <taxon>Menispermaceae</taxon>
        <taxon>Menispermoideae</taxon>
        <taxon>Cissampelideae</taxon>
        <taxon>Stephania</taxon>
    </lineage>
</organism>
<name>A0AAP0JGB7_9MAGN</name>
<evidence type="ECO:0000256" key="1">
    <source>
        <dbReference type="SAM" id="MobiDB-lite"/>
    </source>
</evidence>
<keyword evidence="3" id="KW-1185">Reference proteome</keyword>
<dbReference type="EMBL" id="JBBNAG010000005">
    <property type="protein sequence ID" value="KAK9132407.1"/>
    <property type="molecule type" value="Genomic_DNA"/>
</dbReference>
<dbReference type="AlphaFoldDB" id="A0AAP0JGB7"/>
<feature type="region of interest" description="Disordered" evidence="1">
    <location>
        <begin position="79"/>
        <end position="104"/>
    </location>
</feature>
<dbReference type="Proteomes" id="UP001419268">
    <property type="component" value="Unassembled WGS sequence"/>
</dbReference>
<evidence type="ECO:0000313" key="2">
    <source>
        <dbReference type="EMBL" id="KAK9132407.1"/>
    </source>
</evidence>
<evidence type="ECO:0000313" key="3">
    <source>
        <dbReference type="Proteomes" id="UP001419268"/>
    </source>
</evidence>
<reference evidence="2 3" key="1">
    <citation type="submission" date="2024-01" db="EMBL/GenBank/DDBJ databases">
        <title>Genome assemblies of Stephania.</title>
        <authorList>
            <person name="Yang L."/>
        </authorList>
    </citation>
    <scope>NUCLEOTIDE SEQUENCE [LARGE SCALE GENOMIC DNA]</scope>
    <source>
        <strain evidence="2">JXDWG</strain>
        <tissue evidence="2">Leaf</tissue>
    </source>
</reference>
<gene>
    <name evidence="2" type="ORF">Scep_011935</name>
</gene>
<accession>A0AAP0JGB7</accession>
<sequence length="104" mass="11355">MRGRLGGGIPGGRRRCEAAVEAKKEALMVGKVGGEAIKRWWEPGGGHMVKASAVRCFHMDGTREWNEVLCLKKHLAMSKPYKGSPVESEANALPAEDSNRKIPK</sequence>
<protein>
    <submittedName>
        <fullName evidence="2">Uncharacterized protein</fullName>
    </submittedName>
</protein>
<proteinExistence type="predicted"/>